<gene>
    <name evidence="1" type="ORF">HA331_01025</name>
</gene>
<accession>A0A832T7G4</accession>
<protein>
    <submittedName>
        <fullName evidence="1">Uncharacterized protein</fullName>
    </submittedName>
</protein>
<organism evidence="1 2">
    <name type="scientific">Pyrococcus horikoshii</name>
    <dbReference type="NCBI Taxonomy" id="53953"/>
    <lineage>
        <taxon>Archaea</taxon>
        <taxon>Methanobacteriati</taxon>
        <taxon>Methanobacteriota</taxon>
        <taxon>Thermococci</taxon>
        <taxon>Thermococcales</taxon>
        <taxon>Thermococcaceae</taxon>
        <taxon>Pyrococcus</taxon>
    </lineage>
</organism>
<reference evidence="1" key="1">
    <citation type="journal article" date="2020" name="bioRxiv">
        <title>A rank-normalized archaeal taxonomy based on genome phylogeny resolves widespread incomplete and uneven classifications.</title>
        <authorList>
            <person name="Rinke C."/>
            <person name="Chuvochina M."/>
            <person name="Mussig A.J."/>
            <person name="Chaumeil P.-A."/>
            <person name="Waite D.W."/>
            <person name="Whitman W.B."/>
            <person name="Parks D.H."/>
            <person name="Hugenholtz P."/>
        </authorList>
    </citation>
    <scope>NUCLEOTIDE SEQUENCE</scope>
    <source>
        <strain evidence="1">UBA8834</strain>
    </source>
</reference>
<dbReference type="AlphaFoldDB" id="A0A832T7G4"/>
<evidence type="ECO:0000313" key="2">
    <source>
        <dbReference type="Proteomes" id="UP000617544"/>
    </source>
</evidence>
<proteinExistence type="predicted"/>
<name>A0A832T7G4_PYRHR</name>
<comment type="caution">
    <text evidence="1">The sequence shown here is derived from an EMBL/GenBank/DDBJ whole genome shotgun (WGS) entry which is preliminary data.</text>
</comment>
<dbReference type="EMBL" id="DUJN01000002">
    <property type="protein sequence ID" value="HII60344.1"/>
    <property type="molecule type" value="Genomic_DNA"/>
</dbReference>
<dbReference type="GeneID" id="1443666"/>
<dbReference type="OMA" id="KLWVWDD"/>
<dbReference type="RefSeq" id="WP_010885429.1">
    <property type="nucleotide sequence ID" value="NZ_DUJN01000002.1"/>
</dbReference>
<evidence type="ECO:0000313" key="1">
    <source>
        <dbReference type="EMBL" id="HII60344.1"/>
    </source>
</evidence>
<dbReference type="Proteomes" id="UP000617544">
    <property type="component" value="Unassembled WGS sequence"/>
</dbReference>
<sequence>MRRGQLLSIDALLSLVVMAFLLASLINVSSNLRGEVVSAVNWFSRSNIAENMADVLLESPGEPENWNENVNSTNVVGLVSSPGIVDYEKLKTLVKNINNPRILSSLYNLSLKKDFLIEFYLSLVNVSVYGQFPKVYIDNMTFSNPSGKPPGVEFTISSKGNRAFEVTYLELVREGVKYINEEVLDLTTGANLNLEDGDRLKFILAEDVTLTVKRASGGGTVFQKQIPAGAVVEILVTGPEVSNFKLTFQGSWNVFKFTGQGNVVVTVSSYSNTTPEIVANKTFYTTLLTLGTPTYWFAVINGSLVTDKDTILSSMNRSEWIEPIYRIVTVERFEYNLSKGPSGEDPLIYGVLSQPLPSEAFLMVSAPNTPGNVTFVTVSGPKVRGVLVYREESNDILRAIIIEDNKTILYRGNTSSISIPLDKIFDSYENGIIGMWLYSTTWNRQNVNITIIPSIKWVIKPMKDLALVKLVVWDDS</sequence>